<gene>
    <name evidence="2" type="ORF">CcCBS67573_g01341</name>
</gene>
<evidence type="ECO:0000313" key="3">
    <source>
        <dbReference type="Proteomes" id="UP000320333"/>
    </source>
</evidence>
<feature type="region of interest" description="Disordered" evidence="1">
    <location>
        <begin position="130"/>
        <end position="170"/>
    </location>
</feature>
<dbReference type="EMBL" id="QEAP01000022">
    <property type="protein sequence ID" value="TPX77395.1"/>
    <property type="molecule type" value="Genomic_DNA"/>
</dbReference>
<evidence type="ECO:0000256" key="1">
    <source>
        <dbReference type="SAM" id="MobiDB-lite"/>
    </source>
</evidence>
<feature type="region of interest" description="Disordered" evidence="1">
    <location>
        <begin position="85"/>
        <end position="106"/>
    </location>
</feature>
<evidence type="ECO:0000313" key="2">
    <source>
        <dbReference type="EMBL" id="TPX77395.1"/>
    </source>
</evidence>
<protein>
    <submittedName>
        <fullName evidence="2">Uncharacterized protein</fullName>
    </submittedName>
</protein>
<proteinExistence type="predicted"/>
<feature type="compositionally biased region" description="Low complexity" evidence="1">
    <location>
        <begin position="143"/>
        <end position="160"/>
    </location>
</feature>
<organism evidence="2 3">
    <name type="scientific">Chytriomyces confervae</name>
    <dbReference type="NCBI Taxonomy" id="246404"/>
    <lineage>
        <taxon>Eukaryota</taxon>
        <taxon>Fungi</taxon>
        <taxon>Fungi incertae sedis</taxon>
        <taxon>Chytridiomycota</taxon>
        <taxon>Chytridiomycota incertae sedis</taxon>
        <taxon>Chytridiomycetes</taxon>
        <taxon>Chytridiales</taxon>
        <taxon>Chytriomycetaceae</taxon>
        <taxon>Chytriomyces</taxon>
    </lineage>
</organism>
<dbReference type="AlphaFoldDB" id="A0A507FP86"/>
<accession>A0A507FP86</accession>
<dbReference type="OrthoDB" id="2137368at2759"/>
<reference evidence="2 3" key="1">
    <citation type="journal article" date="2019" name="Sci. Rep.">
        <title>Comparative genomics of chytrid fungi reveal insights into the obligate biotrophic and pathogenic lifestyle of Synchytrium endobioticum.</title>
        <authorList>
            <person name="van de Vossenberg B.T.L.H."/>
            <person name="Warris S."/>
            <person name="Nguyen H.D.T."/>
            <person name="van Gent-Pelzer M.P.E."/>
            <person name="Joly D.L."/>
            <person name="van de Geest H.C."/>
            <person name="Bonants P.J.M."/>
            <person name="Smith D.S."/>
            <person name="Levesque C.A."/>
            <person name="van der Lee T.A.J."/>
        </authorList>
    </citation>
    <scope>NUCLEOTIDE SEQUENCE [LARGE SCALE GENOMIC DNA]</scope>
    <source>
        <strain evidence="2 3">CBS 675.73</strain>
    </source>
</reference>
<name>A0A507FP86_9FUNG</name>
<keyword evidence="3" id="KW-1185">Reference proteome</keyword>
<dbReference type="Gene3D" id="1.10.472.10">
    <property type="entry name" value="Cyclin-like"/>
    <property type="match status" value="1"/>
</dbReference>
<dbReference type="Proteomes" id="UP000320333">
    <property type="component" value="Unassembled WGS sequence"/>
</dbReference>
<sequence length="354" mass="38744">MAAAYSAQQLYCLHFLHAHQQNSKAVKKQLQTHQKQAQLGLLASQMMSHMATKASSLPIPAPTTCTPPCSPPITTAGLPSVAVSQARFNQPPPRSREPKVRYAPYATTTSTATVTGSAALRRAPKAVDVDSSSAFVNTPPLSPSHQADHQQTQQQQQQQPASPPQSIRTTSAESIQIQKIVMTALSTLRLPSHTVIMALFFVHKMLTAAISSNTSFTSAFPSIPQTESPATAEFARNPVALFTAGLILADSMLCDAPVSISTWSWILSQSCPPFSAMASKLYATYARDLKRWALNLLDFDLNVSVELYAEWMAGVKRFLDGQGALQKLQKHVKQQQQQMLQHTHDIRNLSFYAF</sequence>
<comment type="caution">
    <text evidence="2">The sequence shown here is derived from an EMBL/GenBank/DDBJ whole genome shotgun (WGS) entry which is preliminary data.</text>
</comment>